<keyword evidence="1" id="KW-0175">Coiled coil</keyword>
<protein>
    <submittedName>
        <fullName evidence="2">Uncharacterized protein</fullName>
    </submittedName>
</protein>
<dbReference type="EnsemblProtists" id="HpaT800900">
    <property type="protein sequence ID" value="HpaP800900"/>
    <property type="gene ID" value="HpaG800900"/>
</dbReference>
<feature type="coiled-coil region" evidence="1">
    <location>
        <begin position="124"/>
        <end position="200"/>
    </location>
</feature>
<organism evidence="2 3">
    <name type="scientific">Hyaloperonospora arabidopsidis (strain Emoy2)</name>
    <name type="common">Downy mildew agent</name>
    <name type="synonym">Peronospora arabidopsidis</name>
    <dbReference type="NCBI Taxonomy" id="559515"/>
    <lineage>
        <taxon>Eukaryota</taxon>
        <taxon>Sar</taxon>
        <taxon>Stramenopiles</taxon>
        <taxon>Oomycota</taxon>
        <taxon>Peronosporomycetes</taxon>
        <taxon>Peronosporales</taxon>
        <taxon>Peronosporaceae</taxon>
        <taxon>Hyaloperonospora</taxon>
    </lineage>
</organism>
<reference evidence="3" key="1">
    <citation type="journal article" date="2010" name="Science">
        <title>Signatures of adaptation to obligate biotrophy in the Hyaloperonospora arabidopsidis genome.</title>
        <authorList>
            <person name="Baxter L."/>
            <person name="Tripathy S."/>
            <person name="Ishaque N."/>
            <person name="Boot N."/>
            <person name="Cabral A."/>
            <person name="Kemen E."/>
            <person name="Thines M."/>
            <person name="Ah-Fong A."/>
            <person name="Anderson R."/>
            <person name="Badejoko W."/>
            <person name="Bittner-Eddy P."/>
            <person name="Boore J.L."/>
            <person name="Chibucos M.C."/>
            <person name="Coates M."/>
            <person name="Dehal P."/>
            <person name="Delehaunty K."/>
            <person name="Dong S."/>
            <person name="Downton P."/>
            <person name="Dumas B."/>
            <person name="Fabro G."/>
            <person name="Fronick C."/>
            <person name="Fuerstenberg S.I."/>
            <person name="Fulton L."/>
            <person name="Gaulin E."/>
            <person name="Govers F."/>
            <person name="Hughes L."/>
            <person name="Humphray S."/>
            <person name="Jiang R.H."/>
            <person name="Judelson H."/>
            <person name="Kamoun S."/>
            <person name="Kyung K."/>
            <person name="Meijer H."/>
            <person name="Minx P."/>
            <person name="Morris P."/>
            <person name="Nelson J."/>
            <person name="Phuntumart V."/>
            <person name="Qutob D."/>
            <person name="Rehmany A."/>
            <person name="Rougon-Cardoso A."/>
            <person name="Ryden P."/>
            <person name="Torto-Alalibo T."/>
            <person name="Studholme D."/>
            <person name="Wang Y."/>
            <person name="Win J."/>
            <person name="Wood J."/>
            <person name="Clifton S.W."/>
            <person name="Rogers J."/>
            <person name="Van den Ackerveken G."/>
            <person name="Jones J.D."/>
            <person name="McDowell J.M."/>
            <person name="Beynon J."/>
            <person name="Tyler B.M."/>
        </authorList>
    </citation>
    <scope>NUCLEOTIDE SEQUENCE [LARGE SCALE GENOMIC DNA]</scope>
    <source>
        <strain evidence="3">Emoy2</strain>
    </source>
</reference>
<evidence type="ECO:0000256" key="1">
    <source>
        <dbReference type="SAM" id="Coils"/>
    </source>
</evidence>
<dbReference type="STRING" id="559515.M4B3Q1"/>
<evidence type="ECO:0000313" key="3">
    <source>
        <dbReference type="Proteomes" id="UP000011713"/>
    </source>
</evidence>
<dbReference type="VEuPathDB" id="FungiDB:HpaG800900"/>
<accession>M4B3Q1</accession>
<feature type="coiled-coil region" evidence="1">
    <location>
        <begin position="611"/>
        <end position="672"/>
    </location>
</feature>
<proteinExistence type="predicted"/>
<dbReference type="AlphaFoldDB" id="M4B3Q1"/>
<name>M4B3Q1_HYAAE</name>
<dbReference type="Proteomes" id="UP000011713">
    <property type="component" value="Unassembled WGS sequence"/>
</dbReference>
<keyword evidence="3" id="KW-1185">Reference proteome</keyword>
<sequence>MIDSPEEKEKAMQLQALLGSKLDSERQRSNDDRTKLEEEIATLQQQLTGYIAELEKQDSELLQLQRERNEQDRTLDDMRQKIAAHESERWTQSSTIDDFEHLKVLHKELRTTHDRIKTEMKAQLKAKEVEVADSQDVVAELQSKLDQEKKMTRHLMDLSQQEKKHHTEKAQVVKELQDRVNELEAKVASLQHELQASKQSAGNKHQARVEELETLVNDFQHAFQVSESTAANKSDAEVKELKALVKQLKQELQASEQSVAGREQSVMHEKLQKKSEYRSLQARHDKLAAENATLSADTNAKVAEIEHLHQTVDRLQETIKQLHEEMRDNAAEMDDARTRLRASEQLAPQHEGLQDELVTRKREARQYESELAAKDDELQHERKCAAELKRRFQDKLRGKESEVASLKQQNTKFQERLKRIAQAKLSSRQLTEVDAAARETAMSKVEEACQQSIKREQGLESRIAQMEAARSTMLDQFCREMKRLHVELNVNGSNADGNSIDDSAFHRGILEMSARLRSFQDRETYQSALIHRKDNQIDELKMRLDELEKSLRLCKYELKKREEKQQQDRVLHEQAGIMCREVSKLKLENEQLRGKALADSTVNANAKSFEIGEWKEKCTQLSHRVRELKEMNTKLRERRVSKGDVKALAKEVDKLTSQVLEKDSQIQALRNRETTQFRSSCASAGSRRTKDMLVALQKKEDKIMALNDHLTGLMTENMRLQHSTEQYIIQYGPLCGVTTDGVIGNSGIKVPARTNDSNWQQPTVRSQ</sequence>
<dbReference type="eggNOG" id="ENOG502SG19">
    <property type="taxonomic scope" value="Eukaryota"/>
</dbReference>
<dbReference type="OMA" id="CMQHEES"/>
<feature type="coiled-coil region" evidence="1">
    <location>
        <begin position="26"/>
        <end position="88"/>
    </location>
</feature>
<dbReference type="EMBL" id="JH598179">
    <property type="status" value="NOT_ANNOTATED_CDS"/>
    <property type="molecule type" value="Genomic_DNA"/>
</dbReference>
<reference evidence="2" key="2">
    <citation type="submission" date="2015-06" db="UniProtKB">
        <authorList>
            <consortium name="EnsemblProtists"/>
        </authorList>
    </citation>
    <scope>IDENTIFICATION</scope>
    <source>
        <strain evidence="2">Emoy2</strain>
    </source>
</reference>
<feature type="coiled-coil region" evidence="1">
    <location>
        <begin position="231"/>
        <end position="423"/>
    </location>
</feature>
<feature type="coiled-coil region" evidence="1">
    <location>
        <begin position="530"/>
        <end position="564"/>
    </location>
</feature>
<dbReference type="HOGENOM" id="CLU_364283_0_0_1"/>
<evidence type="ECO:0000313" key="2">
    <source>
        <dbReference type="EnsemblProtists" id="HpaP800900"/>
    </source>
</evidence>
<dbReference type="InParanoid" id="M4B3Q1"/>